<name>A0A0F9DR18_9ZZZZ</name>
<reference evidence="1" key="1">
    <citation type="journal article" date="2015" name="Nature">
        <title>Complex archaea that bridge the gap between prokaryotes and eukaryotes.</title>
        <authorList>
            <person name="Spang A."/>
            <person name="Saw J.H."/>
            <person name="Jorgensen S.L."/>
            <person name="Zaremba-Niedzwiedzka K."/>
            <person name="Martijn J."/>
            <person name="Lind A.E."/>
            <person name="van Eijk R."/>
            <person name="Schleper C."/>
            <person name="Guy L."/>
            <person name="Ettema T.J."/>
        </authorList>
    </citation>
    <scope>NUCLEOTIDE SEQUENCE</scope>
</reference>
<dbReference type="EMBL" id="LAZR01027929">
    <property type="protein sequence ID" value="KKL64169.1"/>
    <property type="molecule type" value="Genomic_DNA"/>
</dbReference>
<comment type="caution">
    <text evidence="1">The sequence shown here is derived from an EMBL/GenBank/DDBJ whole genome shotgun (WGS) entry which is preliminary data.</text>
</comment>
<accession>A0A0F9DR18</accession>
<feature type="non-terminal residue" evidence="1">
    <location>
        <position position="1"/>
    </location>
</feature>
<sequence>VVRSELELAMENHLRVLYLSNDNWPEAHVEYRFIVDRRFRFDFAFLDIKLAVECEGGLFIRQVRCNNCGNLVMRKLKSGKMVKVFAGGRHNTGSGAIKDMEKYNLAVQMGWLVLRYNKAMIDSGEAINQIERIVHERISGS</sequence>
<evidence type="ECO:0008006" key="2">
    <source>
        <dbReference type="Google" id="ProtNLM"/>
    </source>
</evidence>
<evidence type="ECO:0000313" key="1">
    <source>
        <dbReference type="EMBL" id="KKL64169.1"/>
    </source>
</evidence>
<gene>
    <name evidence="1" type="ORF">LCGC14_2167790</name>
</gene>
<dbReference type="AlphaFoldDB" id="A0A0F9DR18"/>
<protein>
    <recommendedName>
        <fullName evidence="2">DUF559 domain-containing protein</fullName>
    </recommendedName>
</protein>
<dbReference type="Gene3D" id="3.40.960.10">
    <property type="entry name" value="VSR Endonuclease"/>
    <property type="match status" value="1"/>
</dbReference>
<proteinExistence type="predicted"/>
<organism evidence="1">
    <name type="scientific">marine sediment metagenome</name>
    <dbReference type="NCBI Taxonomy" id="412755"/>
    <lineage>
        <taxon>unclassified sequences</taxon>
        <taxon>metagenomes</taxon>
        <taxon>ecological metagenomes</taxon>
    </lineage>
</organism>